<evidence type="ECO:0000313" key="2">
    <source>
        <dbReference type="Proteomes" id="UP000019114"/>
    </source>
</evidence>
<sequence length="64" mass="7984">MKKMNINNFNRLLQVQKWYYRFECNKIIRLSIWRVKKVVPFSDFIVVIRTKKENYILSHLNFFA</sequence>
<gene>
    <name evidence="1" type="ORF">PFNF135_03252</name>
</gene>
<reference evidence="1 2" key="1">
    <citation type="submission" date="2013-02" db="EMBL/GenBank/DDBJ databases">
        <title>The Genome Annotation of Plasmodium falciparum NF135/5.C10.</title>
        <authorList>
            <consortium name="The Broad Institute Genome Sequencing Platform"/>
            <consortium name="The Broad Institute Genome Sequencing Center for Infectious Disease"/>
            <person name="Neafsey D."/>
            <person name="Hoffman S."/>
            <person name="Volkman S."/>
            <person name="Rosenthal P."/>
            <person name="Walker B."/>
            <person name="Young S.K."/>
            <person name="Zeng Q."/>
            <person name="Gargeya S."/>
            <person name="Fitzgerald M."/>
            <person name="Haas B."/>
            <person name="Abouelleil A."/>
            <person name="Allen A.W."/>
            <person name="Alvarado L."/>
            <person name="Arachchi H.M."/>
            <person name="Berlin A.M."/>
            <person name="Chapman S.B."/>
            <person name="Gainer-Dewar J."/>
            <person name="Goldberg J."/>
            <person name="Griggs A."/>
            <person name="Gujja S."/>
            <person name="Hansen M."/>
            <person name="Howarth C."/>
            <person name="Imamovic A."/>
            <person name="Ireland A."/>
            <person name="Larimer J."/>
            <person name="McCowan C."/>
            <person name="Murphy C."/>
            <person name="Pearson M."/>
            <person name="Poon T.W."/>
            <person name="Priest M."/>
            <person name="Roberts A."/>
            <person name="Saif S."/>
            <person name="Shea T."/>
            <person name="Sisk P."/>
            <person name="Sykes S."/>
            <person name="Wortman J."/>
            <person name="Nusbaum C."/>
            <person name="Birren B."/>
        </authorList>
    </citation>
    <scope>NUCLEOTIDE SEQUENCE [LARGE SCALE GENOMIC DNA]</scope>
    <source>
        <strain evidence="1 2">NF135/5.C10</strain>
    </source>
</reference>
<dbReference type="AlphaFoldDB" id="W4IFE9"/>
<dbReference type="Proteomes" id="UP000019114">
    <property type="component" value="Unassembled WGS sequence"/>
</dbReference>
<protein>
    <submittedName>
        <fullName evidence="1">Uncharacterized protein</fullName>
    </submittedName>
</protein>
<proteinExistence type="predicted"/>
<accession>W4IFE9</accession>
<organism evidence="1 2">
    <name type="scientific">Plasmodium falciparum NF135/5.C10</name>
    <dbReference type="NCBI Taxonomy" id="1036726"/>
    <lineage>
        <taxon>Eukaryota</taxon>
        <taxon>Sar</taxon>
        <taxon>Alveolata</taxon>
        <taxon>Apicomplexa</taxon>
        <taxon>Aconoidasida</taxon>
        <taxon>Haemosporida</taxon>
        <taxon>Plasmodiidae</taxon>
        <taxon>Plasmodium</taxon>
        <taxon>Plasmodium (Laverania)</taxon>
    </lineage>
</organism>
<reference evidence="1 2" key="2">
    <citation type="submission" date="2013-02" db="EMBL/GenBank/DDBJ databases">
        <title>The Genome Sequence of Plasmodium falciparum NF135/5.C10.</title>
        <authorList>
            <consortium name="The Broad Institute Genome Sequencing Platform"/>
            <consortium name="The Broad Institute Genome Sequencing Center for Infectious Disease"/>
            <person name="Neafsey D."/>
            <person name="Cheeseman I."/>
            <person name="Volkman S."/>
            <person name="Adams J."/>
            <person name="Walker B."/>
            <person name="Young S.K."/>
            <person name="Zeng Q."/>
            <person name="Gargeya S."/>
            <person name="Fitzgerald M."/>
            <person name="Haas B."/>
            <person name="Abouelleil A."/>
            <person name="Alvarado L."/>
            <person name="Arachchi H.M."/>
            <person name="Berlin A.M."/>
            <person name="Chapman S.B."/>
            <person name="Dewar J."/>
            <person name="Goldberg J."/>
            <person name="Griggs A."/>
            <person name="Gujja S."/>
            <person name="Hansen M."/>
            <person name="Howarth C."/>
            <person name="Imamovic A."/>
            <person name="Larimer J."/>
            <person name="McCowan C."/>
            <person name="Murphy C."/>
            <person name="Neiman D."/>
            <person name="Pearson M."/>
            <person name="Priest M."/>
            <person name="Roberts A."/>
            <person name="Saif S."/>
            <person name="Shea T."/>
            <person name="Sisk P."/>
            <person name="Sykes S."/>
            <person name="Wortman J."/>
            <person name="Nusbaum C."/>
            <person name="Birren B."/>
        </authorList>
    </citation>
    <scope>NUCLEOTIDE SEQUENCE [LARGE SCALE GENOMIC DNA]</scope>
    <source>
        <strain evidence="1 2">NF135/5.C10</strain>
    </source>
</reference>
<evidence type="ECO:0000313" key="1">
    <source>
        <dbReference type="EMBL" id="ETW42396.1"/>
    </source>
</evidence>
<name>W4IFE9_PLAFA</name>
<dbReference type="EMBL" id="KI926050">
    <property type="protein sequence ID" value="ETW42396.1"/>
    <property type="molecule type" value="Genomic_DNA"/>
</dbReference>